<sequence>MSRRLSAQFRRWARWYPASWRADSGAAMLGTYLDVAEEEGRDRLTVPEKAALVTGGLAARLDTVIPSRVREAVALIMVPLLGVYGLVVGLVFEWAPWAATARSNWLAPVAGRAGQEVLSFGPFLSPTIIVAGLCVLAWLASLAGPEWLYRGALGATVVVGLVLAVTAHLGHVEIGGWEGLHVDFGGFTYLRALPVLFPAVLALLALPGARPRPARVLIGAVLWAASLYPAAKLSGGWSIHDFLSGAAPVTDSLFFLVVVGSNVAWGAAVLGLFAGLVLTFARRRGLAAVIVLATLPWAVYAPGPIPWRDDALALGPLVLGYGAAIGVAIVGSSRRWKAPASARSDEAVGP</sequence>
<feature type="transmembrane region" description="Helical" evidence="1">
    <location>
        <begin position="216"/>
        <end position="233"/>
    </location>
</feature>
<comment type="caution">
    <text evidence="2">The sequence shown here is derived from an EMBL/GenBank/DDBJ whole genome shotgun (WGS) entry which is preliminary data.</text>
</comment>
<evidence type="ECO:0000313" key="3">
    <source>
        <dbReference type="Proteomes" id="UP001595900"/>
    </source>
</evidence>
<evidence type="ECO:0000313" key="2">
    <source>
        <dbReference type="EMBL" id="MFC4242676.1"/>
    </source>
</evidence>
<feature type="transmembrane region" description="Helical" evidence="1">
    <location>
        <begin position="117"/>
        <end position="140"/>
    </location>
</feature>
<feature type="transmembrane region" description="Helical" evidence="1">
    <location>
        <begin position="285"/>
        <end position="305"/>
    </location>
</feature>
<reference evidence="3" key="1">
    <citation type="journal article" date="2019" name="Int. J. Syst. Evol. Microbiol.">
        <title>The Global Catalogue of Microorganisms (GCM) 10K type strain sequencing project: providing services to taxonomists for standard genome sequencing and annotation.</title>
        <authorList>
            <consortium name="The Broad Institute Genomics Platform"/>
            <consortium name="The Broad Institute Genome Sequencing Center for Infectious Disease"/>
            <person name="Wu L."/>
            <person name="Ma J."/>
        </authorList>
    </citation>
    <scope>NUCLEOTIDE SEQUENCE [LARGE SCALE GENOMIC DNA]</scope>
    <source>
        <strain evidence="3">CGMCC 1.10363</strain>
    </source>
</reference>
<keyword evidence="1" id="KW-0812">Transmembrane</keyword>
<name>A0ABV8Q5B8_9MICO</name>
<evidence type="ECO:0000256" key="1">
    <source>
        <dbReference type="SAM" id="Phobius"/>
    </source>
</evidence>
<keyword evidence="1" id="KW-1133">Transmembrane helix</keyword>
<proteinExistence type="predicted"/>
<feature type="transmembrane region" description="Helical" evidence="1">
    <location>
        <begin position="253"/>
        <end position="278"/>
    </location>
</feature>
<accession>A0ABV8Q5B8</accession>
<gene>
    <name evidence="2" type="ORF">ACFOYW_04760</name>
</gene>
<feature type="transmembrane region" description="Helical" evidence="1">
    <location>
        <begin position="311"/>
        <end position="331"/>
    </location>
</feature>
<dbReference type="EMBL" id="JBHSCN010000003">
    <property type="protein sequence ID" value="MFC4242676.1"/>
    <property type="molecule type" value="Genomic_DNA"/>
</dbReference>
<feature type="transmembrane region" description="Helical" evidence="1">
    <location>
        <begin position="189"/>
        <end position="209"/>
    </location>
</feature>
<dbReference type="RefSeq" id="WP_390227557.1">
    <property type="nucleotide sequence ID" value="NZ_JBHSCN010000003.1"/>
</dbReference>
<feature type="transmembrane region" description="Helical" evidence="1">
    <location>
        <begin position="72"/>
        <end position="97"/>
    </location>
</feature>
<dbReference type="Proteomes" id="UP001595900">
    <property type="component" value="Unassembled WGS sequence"/>
</dbReference>
<keyword evidence="1" id="KW-0472">Membrane</keyword>
<organism evidence="2 3">
    <name type="scientific">Gryllotalpicola reticulitermitis</name>
    <dbReference type="NCBI Taxonomy" id="1184153"/>
    <lineage>
        <taxon>Bacteria</taxon>
        <taxon>Bacillati</taxon>
        <taxon>Actinomycetota</taxon>
        <taxon>Actinomycetes</taxon>
        <taxon>Micrococcales</taxon>
        <taxon>Microbacteriaceae</taxon>
        <taxon>Gryllotalpicola</taxon>
    </lineage>
</organism>
<protein>
    <submittedName>
        <fullName evidence="2">Uncharacterized protein</fullName>
    </submittedName>
</protein>
<feature type="transmembrane region" description="Helical" evidence="1">
    <location>
        <begin position="147"/>
        <end position="169"/>
    </location>
</feature>
<keyword evidence="3" id="KW-1185">Reference proteome</keyword>